<dbReference type="InterPro" id="IPR003594">
    <property type="entry name" value="HATPase_dom"/>
</dbReference>
<dbReference type="GO" id="GO:0016020">
    <property type="term" value="C:membrane"/>
    <property type="evidence" value="ECO:0007669"/>
    <property type="project" value="InterPro"/>
</dbReference>
<feature type="transmembrane region" description="Helical" evidence="7">
    <location>
        <begin position="63"/>
        <end position="86"/>
    </location>
</feature>
<evidence type="ECO:0000256" key="6">
    <source>
        <dbReference type="SAM" id="Coils"/>
    </source>
</evidence>
<sequence length="374" mass="42566">MEKERFRVFPESVGWFPLIWMSYLLLPAYNLTKFSTMQMIVGYILLLIFAISYRNAYFATKHYALWVGIQLGILCYLSIFYSYLFLYMGFFPASFIGWYEKKKGFLVSYLILVGVMVITIVTHIDSLLSDNNLGHLLFFFIILVAPFGMRSIAEKSRLQEQLNEANKKIEQLIKQEERQRIARDLHDTLGHTLSLITLKSQLVEKLIDKDPERAKREVNEVQQTSRSALRQVRELVSEMRAIKVVEELIEVECILEAANISFTCRGDTSLSKVSLYKQNVISMCVKEAVTNVIKHSGATKCSIILEQITGQLAIHIQDNGRGVGETYQKGNGLHGMEERLSIIDGFVNISSIQGTLVTITVPIIEKQGETEVMG</sequence>
<dbReference type="Pfam" id="PF02518">
    <property type="entry name" value="HATPase_c"/>
    <property type="match status" value="1"/>
</dbReference>
<gene>
    <name evidence="11" type="ORF">GCM10007140_34850</name>
</gene>
<keyword evidence="7" id="KW-1133">Transmembrane helix</keyword>
<keyword evidence="4 11" id="KW-0418">Kinase</keyword>
<keyword evidence="5" id="KW-0902">Two-component regulatory system</keyword>
<evidence type="ECO:0000256" key="3">
    <source>
        <dbReference type="ARBA" id="ARBA00022679"/>
    </source>
</evidence>
<dbReference type="EMBL" id="BMFK01000005">
    <property type="protein sequence ID" value="GGE82225.1"/>
    <property type="molecule type" value="Genomic_DNA"/>
</dbReference>
<dbReference type="RefSeq" id="WP_188389779.1">
    <property type="nucleotide sequence ID" value="NZ_BMFK01000005.1"/>
</dbReference>
<comment type="caution">
    <text evidence="11">The sequence shown here is derived from an EMBL/GenBank/DDBJ whole genome shotgun (WGS) entry which is preliminary data.</text>
</comment>
<dbReference type="Gene3D" id="1.20.5.1930">
    <property type="match status" value="1"/>
</dbReference>
<dbReference type="Pfam" id="PF07730">
    <property type="entry name" value="HisKA_3"/>
    <property type="match status" value="1"/>
</dbReference>
<dbReference type="CDD" id="cd16917">
    <property type="entry name" value="HATPase_UhpB-NarQ-NarX-like"/>
    <property type="match status" value="1"/>
</dbReference>
<dbReference type="Pfam" id="PF23540">
    <property type="entry name" value="DesK_N"/>
    <property type="match status" value="1"/>
</dbReference>
<evidence type="ECO:0000313" key="12">
    <source>
        <dbReference type="Proteomes" id="UP000605259"/>
    </source>
</evidence>
<dbReference type="GO" id="GO:0046983">
    <property type="term" value="F:protein dimerization activity"/>
    <property type="evidence" value="ECO:0007669"/>
    <property type="project" value="InterPro"/>
</dbReference>
<dbReference type="SUPFAM" id="SSF55874">
    <property type="entry name" value="ATPase domain of HSP90 chaperone/DNA topoisomerase II/histidine kinase"/>
    <property type="match status" value="1"/>
</dbReference>
<evidence type="ECO:0000256" key="7">
    <source>
        <dbReference type="SAM" id="Phobius"/>
    </source>
</evidence>
<feature type="domain" description="Signal transduction histidine kinase subgroup 3 dimerisation and phosphoacceptor" evidence="9">
    <location>
        <begin position="177"/>
        <end position="240"/>
    </location>
</feature>
<feature type="transmembrane region" description="Helical" evidence="7">
    <location>
        <begin position="136"/>
        <end position="153"/>
    </location>
</feature>
<comment type="catalytic activity">
    <reaction evidence="1">
        <text>ATP + protein L-histidine = ADP + protein N-phospho-L-histidine.</text>
        <dbReference type="EC" id="2.7.13.3"/>
    </reaction>
</comment>
<dbReference type="InterPro" id="IPR056374">
    <property type="entry name" value="DesK/YvfT_N"/>
</dbReference>
<protein>
    <recommendedName>
        <fullName evidence="2">histidine kinase</fullName>
        <ecNumber evidence="2">2.7.13.3</ecNumber>
    </recommendedName>
</protein>
<evidence type="ECO:0000259" key="8">
    <source>
        <dbReference type="Pfam" id="PF02518"/>
    </source>
</evidence>
<proteinExistence type="predicted"/>
<organism evidence="11 12">
    <name type="scientific">Priestia taiwanensis</name>
    <dbReference type="NCBI Taxonomy" id="1347902"/>
    <lineage>
        <taxon>Bacteria</taxon>
        <taxon>Bacillati</taxon>
        <taxon>Bacillota</taxon>
        <taxon>Bacilli</taxon>
        <taxon>Bacillales</taxon>
        <taxon>Bacillaceae</taxon>
        <taxon>Priestia</taxon>
    </lineage>
</organism>
<accession>A0A917ESA5</accession>
<keyword evidence="7" id="KW-0472">Membrane</keyword>
<feature type="domain" description="Histidine kinase/HSP90-like ATPase" evidence="8">
    <location>
        <begin position="281"/>
        <end position="362"/>
    </location>
</feature>
<keyword evidence="12" id="KW-1185">Reference proteome</keyword>
<dbReference type="GO" id="GO:0000155">
    <property type="term" value="F:phosphorelay sensor kinase activity"/>
    <property type="evidence" value="ECO:0007669"/>
    <property type="project" value="InterPro"/>
</dbReference>
<dbReference type="PANTHER" id="PTHR24421">
    <property type="entry name" value="NITRATE/NITRITE SENSOR PROTEIN NARX-RELATED"/>
    <property type="match status" value="1"/>
</dbReference>
<dbReference type="PANTHER" id="PTHR24421:SF63">
    <property type="entry name" value="SENSOR HISTIDINE KINASE DESK"/>
    <property type="match status" value="1"/>
</dbReference>
<dbReference type="AlphaFoldDB" id="A0A917ESA5"/>
<evidence type="ECO:0000256" key="4">
    <source>
        <dbReference type="ARBA" id="ARBA00022777"/>
    </source>
</evidence>
<evidence type="ECO:0000256" key="5">
    <source>
        <dbReference type="ARBA" id="ARBA00023012"/>
    </source>
</evidence>
<evidence type="ECO:0000259" key="10">
    <source>
        <dbReference type="Pfam" id="PF23540"/>
    </source>
</evidence>
<feature type="transmembrane region" description="Helical" evidence="7">
    <location>
        <begin position="39"/>
        <end position="57"/>
    </location>
</feature>
<name>A0A917ESA5_9BACI</name>
<reference evidence="11" key="2">
    <citation type="submission" date="2020-09" db="EMBL/GenBank/DDBJ databases">
        <authorList>
            <person name="Sun Q."/>
            <person name="Zhou Y."/>
        </authorList>
    </citation>
    <scope>NUCLEOTIDE SEQUENCE</scope>
    <source>
        <strain evidence="11">CGMCC 1.12698</strain>
    </source>
</reference>
<keyword evidence="3" id="KW-0808">Transferase</keyword>
<feature type="transmembrane region" description="Helical" evidence="7">
    <location>
        <begin position="106"/>
        <end position="124"/>
    </location>
</feature>
<dbReference type="Proteomes" id="UP000605259">
    <property type="component" value="Unassembled WGS sequence"/>
</dbReference>
<feature type="coiled-coil region" evidence="6">
    <location>
        <begin position="152"/>
        <end position="182"/>
    </location>
</feature>
<dbReference type="EC" id="2.7.13.3" evidence="2"/>
<dbReference type="InterPro" id="IPR036890">
    <property type="entry name" value="HATPase_C_sf"/>
</dbReference>
<evidence type="ECO:0000256" key="2">
    <source>
        <dbReference type="ARBA" id="ARBA00012438"/>
    </source>
</evidence>
<evidence type="ECO:0000259" key="9">
    <source>
        <dbReference type="Pfam" id="PF07730"/>
    </source>
</evidence>
<feature type="domain" description="DesK/YvfT N-terminal" evidence="10">
    <location>
        <begin position="6"/>
        <end position="141"/>
    </location>
</feature>
<keyword evidence="7" id="KW-0812">Transmembrane</keyword>
<feature type="transmembrane region" description="Helical" evidence="7">
    <location>
        <begin position="12"/>
        <end position="32"/>
    </location>
</feature>
<keyword evidence="6" id="KW-0175">Coiled coil</keyword>
<evidence type="ECO:0000313" key="11">
    <source>
        <dbReference type="EMBL" id="GGE82225.1"/>
    </source>
</evidence>
<dbReference type="InterPro" id="IPR011712">
    <property type="entry name" value="Sig_transdc_His_kin_sub3_dim/P"/>
</dbReference>
<evidence type="ECO:0000256" key="1">
    <source>
        <dbReference type="ARBA" id="ARBA00000085"/>
    </source>
</evidence>
<dbReference type="Gene3D" id="3.30.565.10">
    <property type="entry name" value="Histidine kinase-like ATPase, C-terminal domain"/>
    <property type="match status" value="1"/>
</dbReference>
<dbReference type="InterPro" id="IPR050482">
    <property type="entry name" value="Sensor_HK_TwoCompSys"/>
</dbReference>
<reference evidence="11" key="1">
    <citation type="journal article" date="2014" name="Int. J. Syst. Evol. Microbiol.">
        <title>Complete genome sequence of Corynebacterium casei LMG S-19264T (=DSM 44701T), isolated from a smear-ripened cheese.</title>
        <authorList>
            <consortium name="US DOE Joint Genome Institute (JGI-PGF)"/>
            <person name="Walter F."/>
            <person name="Albersmeier A."/>
            <person name="Kalinowski J."/>
            <person name="Ruckert C."/>
        </authorList>
    </citation>
    <scope>NUCLEOTIDE SEQUENCE</scope>
    <source>
        <strain evidence="11">CGMCC 1.12698</strain>
    </source>
</reference>